<evidence type="ECO:0000313" key="9">
    <source>
        <dbReference type="EMBL" id="KAF4145205.1"/>
    </source>
</evidence>
<feature type="region of interest" description="Disordered" evidence="6">
    <location>
        <begin position="1"/>
        <end position="42"/>
    </location>
</feature>
<dbReference type="Pfam" id="PF05699">
    <property type="entry name" value="Dimer_Tnp_hAT"/>
    <property type="match status" value="1"/>
</dbReference>
<feature type="region of interest" description="Disordered" evidence="6">
    <location>
        <begin position="501"/>
        <end position="523"/>
    </location>
</feature>
<evidence type="ECO:0000256" key="5">
    <source>
        <dbReference type="ARBA" id="ARBA00023242"/>
    </source>
</evidence>
<comment type="caution">
    <text evidence="9">The sequence shown here is derived from an EMBL/GenBank/DDBJ whole genome shotgun (WGS) entry which is preliminary data.</text>
</comment>
<proteinExistence type="predicted"/>
<evidence type="ECO:0000256" key="1">
    <source>
        <dbReference type="ARBA" id="ARBA00004123"/>
    </source>
</evidence>
<feature type="compositionally biased region" description="Basic residues" evidence="6">
    <location>
        <begin position="505"/>
        <end position="515"/>
    </location>
</feature>
<feature type="region of interest" description="Disordered" evidence="6">
    <location>
        <begin position="126"/>
        <end position="156"/>
    </location>
</feature>
<feature type="domain" description="HAT C-terminal dimerisation" evidence="8">
    <location>
        <begin position="598"/>
        <end position="679"/>
    </location>
</feature>
<dbReference type="GO" id="GO:0046983">
    <property type="term" value="F:protein dimerization activity"/>
    <property type="evidence" value="ECO:0007669"/>
    <property type="project" value="InterPro"/>
</dbReference>
<evidence type="ECO:0000259" key="7">
    <source>
        <dbReference type="Pfam" id="PF04937"/>
    </source>
</evidence>
<comment type="subcellular location">
    <subcellularLocation>
        <location evidence="1">Nucleus</location>
    </subcellularLocation>
</comment>
<sequence length="705" mass="77786">YDGDLDQDNDYSYGIDDEYEQADTADVQQAQDSSESGTSAASQVFVAHVQSAEDEDVRSGRKRGAVWRCFEKLGQQPHAPVKCVFCNTSIGAGFPKRNMLPHVLKCSMLPPFEKHLQRKAYHLPDEALPDPEMRPPSEPGRQVAREAARTAEQAASTTRPVTQEAFELLLARVFFLSSLPFLLIEAPDLVMLFARIAPHLTLPARAKLAGLLLERVAEQVRSAVIDKIRLQGVVSIVTDYWTNCNGTSVINFMVVAGGMKSFLWEAFDMGPAKHTAAYLATVLERIIKEIQTQTGAAITGVLTDNASNMTAAWELLEDKLFIFGGGCAAHVLNLVIEGLFSEVAFVVDVKEKRLQNYWNGTGSRKASRAISSFTAIDDTAWCKAARTGDSSKYTVHGCLKSVLLNRRVLDDLFCAARHKSLRDSFTTADLEHAVALIDPIIEALGVLESDLAWPSRVYKRFRWLMEGYSDEPLSLPGSEANSPPHHIFGELPCMTCSNDGAGGRGRGRGRGRGNGRGRSWTRGQSISAELRGSRVAADRGSCSVQSTGPTDAISIALLLDPNTGTKQYIDGDEAEIIKERATTLRELTWTQLNGYLYNFASEKKRWTRETRAQYAGVNPRHWWSIHAQENVMYQKLSLLAGIVFAIPTSSAASERAFSIIHNKKRNCISVKKVGMLASIYINGGILDDDTLDLSSLYMKPMEWIL</sequence>
<reference evidence="9" key="1">
    <citation type="submission" date="2020-03" db="EMBL/GenBank/DDBJ databases">
        <title>Hybrid Assembly of Korean Phytophthora infestans isolates.</title>
        <authorList>
            <person name="Prokchorchik M."/>
            <person name="Lee Y."/>
            <person name="Seo J."/>
            <person name="Cho J.-H."/>
            <person name="Park Y.-E."/>
            <person name="Jang D.-C."/>
            <person name="Im J.-S."/>
            <person name="Choi J.-G."/>
            <person name="Park H.-J."/>
            <person name="Lee G.-B."/>
            <person name="Lee Y.-G."/>
            <person name="Hong S.-Y."/>
            <person name="Cho K."/>
            <person name="Sohn K.H."/>
        </authorList>
    </citation>
    <scope>NUCLEOTIDE SEQUENCE</scope>
    <source>
        <strain evidence="9">KR_2_A2</strain>
    </source>
</reference>
<dbReference type="EMBL" id="JAACNO010000758">
    <property type="protein sequence ID" value="KAF4145205.1"/>
    <property type="molecule type" value="Genomic_DNA"/>
</dbReference>
<evidence type="ECO:0000256" key="3">
    <source>
        <dbReference type="ARBA" id="ARBA00022771"/>
    </source>
</evidence>
<dbReference type="GO" id="GO:0008270">
    <property type="term" value="F:zinc ion binding"/>
    <property type="evidence" value="ECO:0007669"/>
    <property type="project" value="UniProtKB-KW"/>
</dbReference>
<dbReference type="AlphaFoldDB" id="A0A8S9UVY9"/>
<evidence type="ECO:0000256" key="4">
    <source>
        <dbReference type="ARBA" id="ARBA00022833"/>
    </source>
</evidence>
<evidence type="ECO:0000259" key="8">
    <source>
        <dbReference type="Pfam" id="PF05699"/>
    </source>
</evidence>
<feature type="domain" description="DUF659" evidence="7">
    <location>
        <begin position="204"/>
        <end position="340"/>
    </location>
</feature>
<dbReference type="PANTHER" id="PTHR46481:SF10">
    <property type="entry name" value="ZINC FINGER BED DOMAIN-CONTAINING PROTEIN 39"/>
    <property type="match status" value="1"/>
</dbReference>
<protein>
    <submittedName>
        <fullName evidence="9">HAT family C-terminal dimerization region</fullName>
    </submittedName>
</protein>
<dbReference type="InterPro" id="IPR008906">
    <property type="entry name" value="HATC_C_dom"/>
</dbReference>
<feature type="non-terminal residue" evidence="9">
    <location>
        <position position="705"/>
    </location>
</feature>
<keyword evidence="3" id="KW-0863">Zinc-finger</keyword>
<dbReference type="InterPro" id="IPR052035">
    <property type="entry name" value="ZnF_BED_domain_contain"/>
</dbReference>
<name>A0A8S9UVY9_PHYIN</name>
<keyword evidence="2" id="KW-0479">Metal-binding</keyword>
<feature type="non-terminal residue" evidence="9">
    <location>
        <position position="1"/>
    </location>
</feature>
<dbReference type="Proteomes" id="UP000704712">
    <property type="component" value="Unassembled WGS sequence"/>
</dbReference>
<feature type="compositionally biased region" description="Acidic residues" evidence="6">
    <location>
        <begin position="1"/>
        <end position="23"/>
    </location>
</feature>
<organism evidence="9 10">
    <name type="scientific">Phytophthora infestans</name>
    <name type="common">Potato late blight agent</name>
    <name type="synonym">Botrytis infestans</name>
    <dbReference type="NCBI Taxonomy" id="4787"/>
    <lineage>
        <taxon>Eukaryota</taxon>
        <taxon>Sar</taxon>
        <taxon>Stramenopiles</taxon>
        <taxon>Oomycota</taxon>
        <taxon>Peronosporomycetes</taxon>
        <taxon>Peronosporales</taxon>
        <taxon>Peronosporaceae</taxon>
        <taxon>Phytophthora</taxon>
    </lineage>
</organism>
<dbReference type="Pfam" id="PF04937">
    <property type="entry name" value="DUF659"/>
    <property type="match status" value="1"/>
</dbReference>
<feature type="compositionally biased region" description="Polar residues" evidence="6">
    <location>
        <begin position="33"/>
        <end position="42"/>
    </location>
</feature>
<dbReference type="InterPro" id="IPR007021">
    <property type="entry name" value="DUF659"/>
</dbReference>
<dbReference type="SUPFAM" id="SSF53098">
    <property type="entry name" value="Ribonuclease H-like"/>
    <property type="match status" value="1"/>
</dbReference>
<evidence type="ECO:0000256" key="2">
    <source>
        <dbReference type="ARBA" id="ARBA00022723"/>
    </source>
</evidence>
<keyword evidence="5" id="KW-0539">Nucleus</keyword>
<dbReference type="PANTHER" id="PTHR46481">
    <property type="entry name" value="ZINC FINGER BED DOMAIN-CONTAINING PROTEIN 4"/>
    <property type="match status" value="1"/>
</dbReference>
<dbReference type="GO" id="GO:0005634">
    <property type="term" value="C:nucleus"/>
    <property type="evidence" value="ECO:0007669"/>
    <property type="project" value="UniProtKB-SubCell"/>
</dbReference>
<gene>
    <name evidence="9" type="ORF">GN958_ATG05606</name>
</gene>
<keyword evidence="4" id="KW-0862">Zinc</keyword>
<evidence type="ECO:0000256" key="6">
    <source>
        <dbReference type="SAM" id="MobiDB-lite"/>
    </source>
</evidence>
<evidence type="ECO:0000313" key="10">
    <source>
        <dbReference type="Proteomes" id="UP000704712"/>
    </source>
</evidence>
<dbReference type="InterPro" id="IPR012337">
    <property type="entry name" value="RNaseH-like_sf"/>
</dbReference>
<accession>A0A8S9UVY9</accession>